<evidence type="ECO:0000256" key="1">
    <source>
        <dbReference type="ARBA" id="ARBA00022664"/>
    </source>
</evidence>
<proteinExistence type="predicted"/>
<sequence>MYFEANFLTRKVLLHLFFQPPSEKAHQIIARTAQFVSRHGGQSEIVLRVKQGDNPTFGFLMPDHHLHPYYRYLVDHQELLDSDGDRKPQHEERKAVGEPDGALSLLGSVYGSGEDEDVLIEDVSNKMTSNEAVDAAPIAQEKDESSESSAHELRQEIGLQHPLNFGGLDKEKSQLLKENPSISGSENGGTCHKKVKDDSISASIQAALEKLKASGLGVIIKNGPVVVEPPSDLKKLIGRIVEFILKNGKQFEATLVEQDSKHGRFPFLLPSNMYHPYYLKVLHDSQESKVSGKSFPSGRDDSIWRPQEKRASLSKGGNALACGSGDGDLPCENDKEKFKMVIGKSKKEPQEQLNKVPQQENGFNLDAASVAAILQAAARGIKNPNIGIFSKTDVNAKSNAEANFSESKLSKEQMLKAERRKKAKMFVAMLKNKAAPSKSEPSREVSFEPQDSGQLNDNKSDQDGRLKFIDEYNEKRSMRKYRSRSGIDEEDEDGVKWKHQSAGTDHKSLRSPMDDEKGEESEDAKDHNRSKRKKHHQSHQSNEEEASDVYEEERIRHRHSSKNHLSHNKHDDDDDDRHSRKKHRSHNKHDDDVDDRHSRKKHRSHNKHDDDDDDDEDDDDRHSRKKHRSHNKHDDDVDDRHSRKKHRSHNKHDDDDDDEDDDDRHSRKKHRSHNKHDGDDGEGKYHRHSRKKHRSHHSSHHRSRHEQSTRGSSIVEREDLEEGEISGGGKVSDQSKGSLGGGAITRSREASIDVSSPQQVSASQPPDDLKAKIRAMLIETRR</sequence>
<dbReference type="InterPro" id="IPR000061">
    <property type="entry name" value="Surp"/>
</dbReference>
<feature type="compositionally biased region" description="Basic and acidic residues" evidence="2">
    <location>
        <begin position="504"/>
        <end position="515"/>
    </location>
</feature>
<feature type="compositionally biased region" description="Basic and acidic residues" evidence="2">
    <location>
        <begin position="632"/>
        <end position="641"/>
    </location>
</feature>
<feature type="domain" description="SURP motif" evidence="3">
    <location>
        <begin position="28"/>
        <end position="70"/>
    </location>
</feature>
<dbReference type="AlphaFoldDB" id="A0A484MS76"/>
<dbReference type="PROSITE" id="PS50128">
    <property type="entry name" value="SURP"/>
    <property type="match status" value="2"/>
</dbReference>
<dbReference type="OrthoDB" id="5836667at2759"/>
<feature type="compositionally biased region" description="Basic residues" evidence="2">
    <location>
        <begin position="528"/>
        <end position="538"/>
    </location>
</feature>
<feature type="compositionally biased region" description="Basic and acidic residues" evidence="2">
    <location>
        <begin position="588"/>
        <end position="597"/>
    </location>
</feature>
<evidence type="ECO:0000256" key="2">
    <source>
        <dbReference type="SAM" id="MobiDB-lite"/>
    </source>
</evidence>
<keyword evidence="5" id="KW-1185">Reference proteome</keyword>
<dbReference type="Proteomes" id="UP000595140">
    <property type="component" value="Unassembled WGS sequence"/>
</dbReference>
<feature type="compositionally biased region" description="Basic and acidic residues" evidence="2">
    <location>
        <begin position="675"/>
        <end position="684"/>
    </location>
</feature>
<evidence type="ECO:0000313" key="5">
    <source>
        <dbReference type="Proteomes" id="UP000595140"/>
    </source>
</evidence>
<reference evidence="4 5" key="1">
    <citation type="submission" date="2018-04" db="EMBL/GenBank/DDBJ databases">
        <authorList>
            <person name="Vogel A."/>
        </authorList>
    </citation>
    <scope>NUCLEOTIDE SEQUENCE [LARGE SCALE GENOMIC DNA]</scope>
</reference>
<feature type="domain" description="SURP motif" evidence="3">
    <location>
        <begin position="236"/>
        <end position="278"/>
    </location>
</feature>
<feature type="compositionally biased region" description="Low complexity" evidence="2">
    <location>
        <begin position="753"/>
        <end position="766"/>
    </location>
</feature>
<dbReference type="InterPro" id="IPR040397">
    <property type="entry name" value="SWAP"/>
</dbReference>
<gene>
    <name evidence="4" type="ORF">CCAM_LOCUS33558</name>
</gene>
<accession>A0A484MS76</accession>
<feature type="compositionally biased region" description="Acidic residues" evidence="2">
    <location>
        <begin position="610"/>
        <end position="619"/>
    </location>
</feature>
<dbReference type="InterPro" id="IPR035967">
    <property type="entry name" value="SWAP/Surp_sf"/>
</dbReference>
<dbReference type="Pfam" id="PF01805">
    <property type="entry name" value="Surp"/>
    <property type="match status" value="2"/>
</dbReference>
<evidence type="ECO:0000259" key="3">
    <source>
        <dbReference type="PROSITE" id="PS50128"/>
    </source>
</evidence>
<dbReference type="Gene3D" id="1.10.10.790">
    <property type="entry name" value="Surp module"/>
    <property type="match status" value="2"/>
</dbReference>
<evidence type="ECO:0000313" key="4">
    <source>
        <dbReference type="EMBL" id="VFQ91782.1"/>
    </source>
</evidence>
<dbReference type="SUPFAM" id="SSF109905">
    <property type="entry name" value="Surp module (SWAP domain)"/>
    <property type="match status" value="2"/>
</dbReference>
<keyword evidence="1" id="KW-0507">mRNA processing</keyword>
<feature type="compositionally biased region" description="Basic and acidic residues" evidence="2">
    <location>
        <begin position="140"/>
        <end position="153"/>
    </location>
</feature>
<dbReference type="PANTHER" id="PTHR13161:SF15">
    <property type="entry name" value="SPLICING FACTOR, SUPPRESSOR OF WHITE-APRICOT HOMOLOG"/>
    <property type="match status" value="1"/>
</dbReference>
<feature type="region of interest" description="Disordered" evidence="2">
    <location>
        <begin position="432"/>
        <end position="465"/>
    </location>
</feature>
<dbReference type="GO" id="GO:0000395">
    <property type="term" value="P:mRNA 5'-splice site recognition"/>
    <property type="evidence" value="ECO:0007669"/>
    <property type="project" value="TreeGrafter"/>
</dbReference>
<feature type="compositionally biased region" description="Basic residues" evidence="2">
    <location>
        <begin position="685"/>
        <end position="704"/>
    </location>
</feature>
<dbReference type="EMBL" id="OOIL02004480">
    <property type="protein sequence ID" value="VFQ91782.1"/>
    <property type="molecule type" value="Genomic_DNA"/>
</dbReference>
<dbReference type="SMART" id="SM00648">
    <property type="entry name" value="SWAP"/>
    <property type="match status" value="2"/>
</dbReference>
<name>A0A484MS76_9ASTE</name>
<feature type="region of interest" description="Disordered" evidence="2">
    <location>
        <begin position="130"/>
        <end position="153"/>
    </location>
</feature>
<organism evidence="4 5">
    <name type="scientific">Cuscuta campestris</name>
    <dbReference type="NCBI Taxonomy" id="132261"/>
    <lineage>
        <taxon>Eukaryota</taxon>
        <taxon>Viridiplantae</taxon>
        <taxon>Streptophyta</taxon>
        <taxon>Embryophyta</taxon>
        <taxon>Tracheophyta</taxon>
        <taxon>Spermatophyta</taxon>
        <taxon>Magnoliopsida</taxon>
        <taxon>eudicotyledons</taxon>
        <taxon>Gunneridae</taxon>
        <taxon>Pentapetalae</taxon>
        <taxon>asterids</taxon>
        <taxon>lamiids</taxon>
        <taxon>Solanales</taxon>
        <taxon>Convolvulaceae</taxon>
        <taxon>Cuscuteae</taxon>
        <taxon>Cuscuta</taxon>
        <taxon>Cuscuta subgen. Grammica</taxon>
        <taxon>Cuscuta sect. Cleistogrammica</taxon>
    </lineage>
</organism>
<dbReference type="GO" id="GO:0003723">
    <property type="term" value="F:RNA binding"/>
    <property type="evidence" value="ECO:0007669"/>
    <property type="project" value="InterPro"/>
</dbReference>
<protein>
    <recommendedName>
        <fullName evidence="3">SURP motif domain-containing protein</fullName>
    </recommendedName>
</protein>
<feature type="region of interest" description="Disordered" evidence="2">
    <location>
        <begin position="478"/>
        <end position="769"/>
    </location>
</feature>
<dbReference type="PANTHER" id="PTHR13161">
    <property type="entry name" value="SPLICING FACTOR SUPPRESSOR OF WHITE APRICOT"/>
    <property type="match status" value="1"/>
</dbReference>
<feature type="compositionally biased region" description="Basic residues" evidence="2">
    <location>
        <begin position="556"/>
        <end position="567"/>
    </location>
</feature>